<dbReference type="InterPro" id="IPR051244">
    <property type="entry name" value="TCAF"/>
</dbReference>
<evidence type="ECO:0000313" key="2">
    <source>
        <dbReference type="Ensembl" id="ENSCVAP00000015636.1"/>
    </source>
</evidence>
<feature type="domain" description="Peptidase M60" evidence="1">
    <location>
        <begin position="1"/>
        <end position="148"/>
    </location>
</feature>
<dbReference type="Ensembl" id="ENSCVAT00000023766.1">
    <property type="protein sequence ID" value="ENSCVAP00000015636.1"/>
    <property type="gene ID" value="ENSCVAG00000018484.1"/>
</dbReference>
<proteinExistence type="predicted"/>
<evidence type="ECO:0000259" key="1">
    <source>
        <dbReference type="PROSITE" id="PS51723"/>
    </source>
</evidence>
<dbReference type="Gene3D" id="3.40.390.80">
    <property type="entry name" value="Peptidase M60, enhancin-like domain 2"/>
    <property type="match status" value="1"/>
</dbReference>
<dbReference type="InterPro" id="IPR042279">
    <property type="entry name" value="Pep_M60_3"/>
</dbReference>
<evidence type="ECO:0000313" key="3">
    <source>
        <dbReference type="Proteomes" id="UP000265020"/>
    </source>
</evidence>
<dbReference type="AlphaFoldDB" id="A0A3Q2D9Z1"/>
<protein>
    <recommendedName>
        <fullName evidence="1">Peptidase M60 domain-containing protein</fullName>
    </recommendedName>
</protein>
<reference evidence="2" key="2">
    <citation type="submission" date="2025-09" db="UniProtKB">
        <authorList>
            <consortium name="Ensembl"/>
        </authorList>
    </citation>
    <scope>IDENTIFICATION</scope>
</reference>
<dbReference type="GO" id="GO:0090314">
    <property type="term" value="P:positive regulation of protein targeting to membrane"/>
    <property type="evidence" value="ECO:0007669"/>
    <property type="project" value="TreeGrafter"/>
</dbReference>
<organism evidence="2 3">
    <name type="scientific">Cyprinodon variegatus</name>
    <name type="common">Sheepshead minnow</name>
    <dbReference type="NCBI Taxonomy" id="28743"/>
    <lineage>
        <taxon>Eukaryota</taxon>
        <taxon>Metazoa</taxon>
        <taxon>Chordata</taxon>
        <taxon>Craniata</taxon>
        <taxon>Vertebrata</taxon>
        <taxon>Euteleostomi</taxon>
        <taxon>Actinopterygii</taxon>
        <taxon>Neopterygii</taxon>
        <taxon>Teleostei</taxon>
        <taxon>Neoteleostei</taxon>
        <taxon>Acanthomorphata</taxon>
        <taxon>Ovalentaria</taxon>
        <taxon>Atherinomorphae</taxon>
        <taxon>Cyprinodontiformes</taxon>
        <taxon>Cyprinodontidae</taxon>
        <taxon>Cyprinodon</taxon>
    </lineage>
</organism>
<name>A0A3Q2D9Z1_CYPVA</name>
<dbReference type="InterPro" id="IPR031161">
    <property type="entry name" value="Peptidase_M60_dom"/>
</dbReference>
<dbReference type="PANTHER" id="PTHR15730:SF5">
    <property type="entry name" value="SI:CH211-210B2.2-RELATED"/>
    <property type="match status" value="1"/>
</dbReference>
<dbReference type="Pfam" id="PF13402">
    <property type="entry name" value="Peptidase_M60"/>
    <property type="match status" value="1"/>
</dbReference>
<dbReference type="GO" id="GO:0044325">
    <property type="term" value="F:transmembrane transporter binding"/>
    <property type="evidence" value="ECO:0007669"/>
    <property type="project" value="TreeGrafter"/>
</dbReference>
<sequence length="217" mass="25089">MKGVADLAVIPQKFIRKERIVADVQISAGWLHSGYPIMMHSSIGGELFNPEDARTKGLWGEVHELGHNQQRTCWEFSPHTTEATCNLWSVYVHEEVLGLNRAKVTFSFLTDTRPQRLSICVAHCSSKQKNKNICIILTLYFLVFARYHDMRNFPVHNEEKMNLYAETFSKATEMNLTGFFKAWGWPIKPATEEKLNYIEKCFTLTQVPEACIHKCYR</sequence>
<dbReference type="Gene3D" id="1.10.390.30">
    <property type="entry name" value="Peptidase M60, enhancin-like domain 3"/>
    <property type="match status" value="1"/>
</dbReference>
<dbReference type="GeneTree" id="ENSGT00390000017365"/>
<accession>A0A3Q2D9Z1</accession>
<dbReference type="GO" id="GO:0005886">
    <property type="term" value="C:plasma membrane"/>
    <property type="evidence" value="ECO:0007669"/>
    <property type="project" value="TreeGrafter"/>
</dbReference>
<reference evidence="2" key="1">
    <citation type="submission" date="2025-08" db="UniProtKB">
        <authorList>
            <consortium name="Ensembl"/>
        </authorList>
    </citation>
    <scope>IDENTIFICATION</scope>
</reference>
<dbReference type="Proteomes" id="UP000265020">
    <property type="component" value="Unassembled WGS sequence"/>
</dbReference>
<dbReference type="PANTHER" id="PTHR15730">
    <property type="entry name" value="EXPERIMENTAL AUTOIMMUNE PROSTATITIS ANTIGEN 2-RELATED"/>
    <property type="match status" value="1"/>
</dbReference>
<keyword evidence="3" id="KW-1185">Reference proteome</keyword>
<dbReference type="PROSITE" id="PS51723">
    <property type="entry name" value="PEPTIDASE_M60"/>
    <property type="match status" value="1"/>
</dbReference>